<gene>
    <name evidence="3" type="ORF">J2S10_002770</name>
</gene>
<dbReference type="RefSeq" id="WP_307408648.1">
    <property type="nucleotide sequence ID" value="NZ_JAUSTW010000004.1"/>
</dbReference>
<keyword evidence="4" id="KW-1185">Reference proteome</keyword>
<dbReference type="InterPro" id="IPR038610">
    <property type="entry name" value="FliK-like_C_sf"/>
</dbReference>
<keyword evidence="3" id="KW-0282">Flagellum</keyword>
<feature type="compositionally biased region" description="Polar residues" evidence="1">
    <location>
        <begin position="415"/>
        <end position="428"/>
    </location>
</feature>
<feature type="compositionally biased region" description="Polar residues" evidence="1">
    <location>
        <begin position="50"/>
        <end position="61"/>
    </location>
</feature>
<keyword evidence="3" id="KW-0966">Cell projection</keyword>
<feature type="region of interest" description="Disordered" evidence="1">
    <location>
        <begin position="202"/>
        <end position="225"/>
    </location>
</feature>
<dbReference type="InterPro" id="IPR021136">
    <property type="entry name" value="Flagellar_hook_control-like_C"/>
</dbReference>
<protein>
    <submittedName>
        <fullName evidence="3">Flagellar hook-length control protein FliK</fullName>
    </submittedName>
</protein>
<accession>A0ABT9XW26</accession>
<evidence type="ECO:0000313" key="4">
    <source>
        <dbReference type="Proteomes" id="UP001224122"/>
    </source>
</evidence>
<evidence type="ECO:0000313" key="3">
    <source>
        <dbReference type="EMBL" id="MDQ0199588.1"/>
    </source>
</evidence>
<feature type="compositionally biased region" description="Basic and acidic residues" evidence="1">
    <location>
        <begin position="202"/>
        <end position="215"/>
    </location>
</feature>
<feature type="region of interest" description="Disordered" evidence="1">
    <location>
        <begin position="50"/>
        <end position="73"/>
    </location>
</feature>
<dbReference type="Proteomes" id="UP001224122">
    <property type="component" value="Unassembled WGS sequence"/>
</dbReference>
<dbReference type="EMBL" id="JAUSTW010000004">
    <property type="protein sequence ID" value="MDQ0199588.1"/>
    <property type="molecule type" value="Genomic_DNA"/>
</dbReference>
<proteinExistence type="predicted"/>
<dbReference type="Pfam" id="PF02120">
    <property type="entry name" value="Flg_hook"/>
    <property type="match status" value="1"/>
</dbReference>
<reference evidence="3 4" key="1">
    <citation type="submission" date="2023-07" db="EMBL/GenBank/DDBJ databases">
        <title>Genomic Encyclopedia of Type Strains, Phase IV (KMG-IV): sequencing the most valuable type-strain genomes for metagenomic binning, comparative biology and taxonomic classification.</title>
        <authorList>
            <person name="Goeker M."/>
        </authorList>
    </citation>
    <scope>NUCLEOTIDE SEQUENCE [LARGE SCALE GENOMIC DNA]</scope>
    <source>
        <strain evidence="3 4">DSM 27594</strain>
    </source>
</reference>
<feature type="domain" description="Flagellar hook-length control protein-like C-terminal" evidence="2">
    <location>
        <begin position="317"/>
        <end position="393"/>
    </location>
</feature>
<name>A0ABT9XW26_9BACI</name>
<organism evidence="3 4">
    <name type="scientific">Neobacillus ginsengisoli</name>
    <dbReference type="NCBI Taxonomy" id="904295"/>
    <lineage>
        <taxon>Bacteria</taxon>
        <taxon>Bacillati</taxon>
        <taxon>Bacillota</taxon>
        <taxon>Bacilli</taxon>
        <taxon>Bacillales</taxon>
        <taxon>Bacillaceae</taxon>
        <taxon>Neobacillus</taxon>
    </lineage>
</organism>
<dbReference type="Gene3D" id="3.30.750.140">
    <property type="match status" value="1"/>
</dbReference>
<keyword evidence="3" id="KW-0969">Cilium</keyword>
<evidence type="ECO:0000256" key="1">
    <source>
        <dbReference type="SAM" id="MobiDB-lite"/>
    </source>
</evidence>
<feature type="region of interest" description="Disordered" evidence="1">
    <location>
        <begin position="399"/>
        <end position="438"/>
    </location>
</feature>
<sequence length="461" mass="50621">MDVTRIDIKINQKTFSDREKKMSASSQTEPSVNFTNQLLAIVNLLGQSSESDGQTNVTSLKKMSEKMDNDQPDPTPVDLSQLNSILSSWFSGIQQTEHLTVNPSSGGGSTQPIMSNFINPQLQKTSINISKELTKWLQTAQGIQQSITGDQNQLLDGLAKLIGDLESNGEQKSFEVPNDIKDKIQIIFNELKMEKNLSDRTMVEKQKNENQDLSKGKTQVGSLGSKPLLSMDKSQVVFMVQPNPATSIREGAGVERVPFSQKVIDQTTSNGMINIVNHHMQSSNGSNDLEAGQLPPVLSISEFVPEMREWIGRNIMMTNHQSGEAEARFFLNPEHLGKVEIKITSLEGFISAQIVTATSMAKDALEGQLQQLKHSLQQHGLIVQELDIVQQTPVSVDSNPASLSFSNGGGSSSSYEQRPFSSAQNLSKKQNESDQNDIEIEQLANTYGTTSKTTSSIDFTA</sequence>
<dbReference type="CDD" id="cd17470">
    <property type="entry name" value="T3SS_Flik_C"/>
    <property type="match status" value="1"/>
</dbReference>
<comment type="caution">
    <text evidence="3">The sequence shown here is derived from an EMBL/GenBank/DDBJ whole genome shotgun (WGS) entry which is preliminary data.</text>
</comment>
<evidence type="ECO:0000259" key="2">
    <source>
        <dbReference type="Pfam" id="PF02120"/>
    </source>
</evidence>